<organism evidence="1 2">
    <name type="scientific">Pelusios castaneus</name>
    <name type="common">West African mud turtle</name>
    <dbReference type="NCBI Taxonomy" id="367368"/>
    <lineage>
        <taxon>Eukaryota</taxon>
        <taxon>Metazoa</taxon>
        <taxon>Chordata</taxon>
        <taxon>Craniata</taxon>
        <taxon>Vertebrata</taxon>
        <taxon>Euteleostomi</taxon>
        <taxon>Archelosauria</taxon>
        <taxon>Testudinata</taxon>
        <taxon>Testudines</taxon>
        <taxon>Pleurodira</taxon>
        <taxon>Pelomedusidae</taxon>
        <taxon>Pelusios</taxon>
    </lineage>
</organism>
<accession>A0A8C8SYK6</accession>
<proteinExistence type="predicted"/>
<dbReference type="Pfam" id="PF21030">
    <property type="entry name" value="WDR93"/>
    <property type="match status" value="1"/>
</dbReference>
<evidence type="ECO:0000313" key="1">
    <source>
        <dbReference type="Ensembl" id="ENSPCEP00000025704.1"/>
    </source>
</evidence>
<dbReference type="Ensembl" id="ENSPCET00000026562.1">
    <property type="protein sequence ID" value="ENSPCEP00000025704.1"/>
    <property type="gene ID" value="ENSPCEG00000019348.1"/>
</dbReference>
<evidence type="ECO:0000313" key="2">
    <source>
        <dbReference type="Proteomes" id="UP000694393"/>
    </source>
</evidence>
<dbReference type="PANTHER" id="PTHR12219:SF17">
    <property type="entry name" value="WD REPEAT-CONTAINING PROTEIN 93"/>
    <property type="match status" value="1"/>
</dbReference>
<sequence>MPVYIRKHPLEIPPPSEKDWIKKDEEENFFLQDPDQIIDSLPQPFRMINKLVTLVFEQALEIIEEREALREAQTLKVQPTLNLPTAEFQVMGKANCLAASGQHVFVGLSTGLAVFNMHNCKRVCAWESVKLEICALRAASLSNETHLLITVDEMGRWAFSFLRFHQVMTLR</sequence>
<keyword evidence="2" id="KW-1185">Reference proteome</keyword>
<reference evidence="1" key="1">
    <citation type="submission" date="2025-08" db="UniProtKB">
        <authorList>
            <consortium name="Ensembl"/>
        </authorList>
    </citation>
    <scope>IDENTIFICATION</scope>
</reference>
<reference evidence="1" key="2">
    <citation type="submission" date="2025-09" db="UniProtKB">
        <authorList>
            <consortium name="Ensembl"/>
        </authorList>
    </citation>
    <scope>IDENTIFICATION</scope>
</reference>
<dbReference type="GO" id="GO:0022900">
    <property type="term" value="P:electron transport chain"/>
    <property type="evidence" value="ECO:0007669"/>
    <property type="project" value="InterPro"/>
</dbReference>
<dbReference type="AlphaFoldDB" id="A0A8C8SYK6"/>
<dbReference type="InterPro" id="IPR049547">
    <property type="entry name" value="WDR93_beta-prop"/>
</dbReference>
<name>A0A8C8SYK6_9SAUR</name>
<protein>
    <submittedName>
        <fullName evidence="1">Uncharacterized protein</fullName>
    </submittedName>
</protein>
<dbReference type="PANTHER" id="PTHR12219">
    <property type="entry name" value="NADH-UBIQUINONE OXIDOREDUCTASE"/>
    <property type="match status" value="1"/>
</dbReference>
<dbReference type="InterPro" id="IPR006885">
    <property type="entry name" value="NADH_UbQ_FeS_4_mit-like"/>
</dbReference>
<dbReference type="Proteomes" id="UP000694393">
    <property type="component" value="Unplaced"/>
</dbReference>